<accession>A0A6P3QHY7</accession>
<comment type="subcellular location">
    <subcellularLocation>
        <location evidence="7">Secreted</location>
    </subcellularLocation>
</comment>
<keyword evidence="4 7" id="KW-0732">Signal</keyword>
<dbReference type="RefSeq" id="XP_039742452.1">
    <property type="nucleotide sequence ID" value="XM_039886518.1"/>
</dbReference>
<dbReference type="GO" id="GO:0006954">
    <property type="term" value="P:inflammatory response"/>
    <property type="evidence" value="ECO:0007669"/>
    <property type="project" value="TreeGrafter"/>
</dbReference>
<evidence type="ECO:0000313" key="9">
    <source>
        <dbReference type="Proteomes" id="UP000515202"/>
    </source>
</evidence>
<dbReference type="OrthoDB" id="9447832at2759"/>
<dbReference type="Gene3D" id="2.40.50.40">
    <property type="match status" value="1"/>
</dbReference>
<gene>
    <name evidence="10" type="primary">CCL1</name>
</gene>
<evidence type="ECO:0000256" key="2">
    <source>
        <dbReference type="ARBA" id="ARBA00022500"/>
    </source>
</evidence>
<dbReference type="GO" id="GO:0008009">
    <property type="term" value="F:chemokine activity"/>
    <property type="evidence" value="ECO:0007669"/>
    <property type="project" value="InterPro"/>
</dbReference>
<dbReference type="GO" id="GO:0048245">
    <property type="term" value="P:eosinophil chemotaxis"/>
    <property type="evidence" value="ECO:0007669"/>
    <property type="project" value="TreeGrafter"/>
</dbReference>
<evidence type="ECO:0000256" key="4">
    <source>
        <dbReference type="ARBA" id="ARBA00022729"/>
    </source>
</evidence>
<dbReference type="InterPro" id="IPR001811">
    <property type="entry name" value="Chemokine_IL8-like_dom"/>
</dbReference>
<feature type="domain" description="Chemokine interleukin-8-like" evidence="8">
    <location>
        <begin position="30"/>
        <end position="89"/>
    </location>
</feature>
<dbReference type="GeneID" id="120621160"/>
<dbReference type="PANTHER" id="PTHR12015:SF5">
    <property type="entry name" value="C-C MOTIF CHEMOKINE 1"/>
    <property type="match status" value="1"/>
</dbReference>
<keyword evidence="2 7" id="KW-0145">Chemotaxis</keyword>
<dbReference type="CTD" id="6346"/>
<dbReference type="GO" id="GO:0048020">
    <property type="term" value="F:CCR chemokine receptor binding"/>
    <property type="evidence" value="ECO:0007669"/>
    <property type="project" value="TreeGrafter"/>
</dbReference>
<comment type="similarity">
    <text evidence="1 7">Belongs to the intercrine beta (chemokine CC) family.</text>
</comment>
<evidence type="ECO:0000259" key="8">
    <source>
        <dbReference type="SMART" id="SM00199"/>
    </source>
</evidence>
<evidence type="ECO:0000313" key="10">
    <source>
        <dbReference type="RefSeq" id="XP_011358349.1"/>
    </source>
</evidence>
<dbReference type="SMART" id="SM00199">
    <property type="entry name" value="SCY"/>
    <property type="match status" value="1"/>
</dbReference>
<dbReference type="RefSeq" id="XP_011358349.1">
    <property type="nucleotide sequence ID" value="XM_011360047.2"/>
</dbReference>
<dbReference type="GO" id="GO:0070098">
    <property type="term" value="P:chemokine-mediated signaling pathway"/>
    <property type="evidence" value="ECO:0007669"/>
    <property type="project" value="TreeGrafter"/>
</dbReference>
<dbReference type="PROSITE" id="PS00472">
    <property type="entry name" value="SMALL_CYTOKINES_CC"/>
    <property type="match status" value="1"/>
</dbReference>
<dbReference type="KEGG" id="pgig:120621160"/>
<feature type="signal peptide" evidence="7">
    <location>
        <begin position="1"/>
        <end position="23"/>
    </location>
</feature>
<dbReference type="SUPFAM" id="SSF54117">
    <property type="entry name" value="Interleukin 8-like chemokines"/>
    <property type="match status" value="1"/>
</dbReference>
<proteinExistence type="inferred from homology"/>
<keyword evidence="9" id="KW-1185">Reference proteome</keyword>
<dbReference type="AlphaFoldDB" id="A0A6P3QHY7"/>
<dbReference type="InterPro" id="IPR000827">
    <property type="entry name" value="Chemokine_CC_CS"/>
</dbReference>
<organism evidence="9 10">
    <name type="scientific">Pteropus vampyrus</name>
    <name type="common">Large flying fox</name>
    <dbReference type="NCBI Taxonomy" id="132908"/>
    <lineage>
        <taxon>Eukaryota</taxon>
        <taxon>Metazoa</taxon>
        <taxon>Chordata</taxon>
        <taxon>Craniata</taxon>
        <taxon>Vertebrata</taxon>
        <taxon>Euteleostomi</taxon>
        <taxon>Mammalia</taxon>
        <taxon>Eutheria</taxon>
        <taxon>Laurasiatheria</taxon>
        <taxon>Chiroptera</taxon>
        <taxon>Yinpterochiroptera</taxon>
        <taxon>Pteropodoidea</taxon>
        <taxon>Pteropodidae</taxon>
        <taxon>Pteropodinae</taxon>
        <taxon>Pteropus</taxon>
    </lineage>
</organism>
<protein>
    <recommendedName>
        <fullName evidence="7">C-C motif chemokine</fullName>
    </recommendedName>
</protein>
<keyword evidence="6" id="KW-0325">Glycoprotein</keyword>
<dbReference type="Proteomes" id="UP000515202">
    <property type="component" value="Unplaced"/>
</dbReference>
<dbReference type="Pfam" id="PF00048">
    <property type="entry name" value="IL8"/>
    <property type="match status" value="1"/>
</dbReference>
<keyword evidence="7" id="KW-0964">Secreted</keyword>
<dbReference type="PANTHER" id="PTHR12015">
    <property type="entry name" value="SMALL INDUCIBLE CYTOKINE A"/>
    <property type="match status" value="1"/>
</dbReference>
<keyword evidence="5" id="KW-1015">Disulfide bond</keyword>
<dbReference type="KEGG" id="pvp:105291969"/>
<feature type="chain" id="PRO_5028520425" description="C-C motif chemokine" evidence="7">
    <location>
        <begin position="24"/>
        <end position="93"/>
    </location>
</feature>
<keyword evidence="3 7" id="KW-0202">Cytokine</keyword>
<evidence type="ECO:0000256" key="6">
    <source>
        <dbReference type="ARBA" id="ARBA00023180"/>
    </source>
</evidence>
<dbReference type="FunFam" id="2.40.50.40:FF:000033">
    <property type="entry name" value="C-C motif chemokine 1"/>
    <property type="match status" value="1"/>
</dbReference>
<sequence>MKLITVALFCLLAARMWLQDVDGMSMHVSSSTCCFTFVKKMISLNRIQCYRNSSSSCSNPNGLILKMKGGRESCALKTDRWIKSSLQKIKSCP</sequence>
<dbReference type="GeneID" id="105291969"/>
<evidence type="ECO:0000256" key="5">
    <source>
        <dbReference type="ARBA" id="ARBA00023157"/>
    </source>
</evidence>
<evidence type="ECO:0000256" key="1">
    <source>
        <dbReference type="ARBA" id="ARBA00010868"/>
    </source>
</evidence>
<dbReference type="GO" id="GO:0030335">
    <property type="term" value="P:positive regulation of cell migration"/>
    <property type="evidence" value="ECO:0007669"/>
    <property type="project" value="TreeGrafter"/>
</dbReference>
<dbReference type="InterPro" id="IPR039809">
    <property type="entry name" value="Chemokine_b/g/d"/>
</dbReference>
<evidence type="ECO:0000256" key="3">
    <source>
        <dbReference type="ARBA" id="ARBA00022514"/>
    </source>
</evidence>
<dbReference type="GO" id="GO:0061844">
    <property type="term" value="P:antimicrobial humoral immune response mediated by antimicrobial peptide"/>
    <property type="evidence" value="ECO:0007669"/>
    <property type="project" value="TreeGrafter"/>
</dbReference>
<name>A0A6P3QHY7_PTEVA</name>
<reference evidence="10" key="1">
    <citation type="submission" date="2025-08" db="UniProtKB">
        <authorList>
            <consortium name="RefSeq"/>
        </authorList>
    </citation>
    <scope>IDENTIFICATION</scope>
    <source>
        <tissue evidence="10">Kidney</tissue>
    </source>
</reference>
<dbReference type="InterPro" id="IPR036048">
    <property type="entry name" value="Interleukin_8-like_sf"/>
</dbReference>
<evidence type="ECO:0000256" key="7">
    <source>
        <dbReference type="RuleBase" id="RU361150"/>
    </source>
</evidence>
<dbReference type="GO" id="GO:0005615">
    <property type="term" value="C:extracellular space"/>
    <property type="evidence" value="ECO:0007669"/>
    <property type="project" value="UniProtKB-KW"/>
</dbReference>